<keyword evidence="2 6" id="KW-0288">FMN</keyword>
<dbReference type="GO" id="GO:0016652">
    <property type="term" value="F:oxidoreductase activity, acting on NAD(P)H as acceptor"/>
    <property type="evidence" value="ECO:0007669"/>
    <property type="project" value="UniProtKB-UniRule"/>
</dbReference>
<keyword evidence="1 6" id="KW-0285">Flavoprotein</keyword>
<comment type="function">
    <text evidence="6">Also exhibits azoreductase activity. Catalyzes the reductive cleavage of the azo bond in aromatic azo compounds to the corresponding amines.</text>
</comment>
<dbReference type="Pfam" id="PF02525">
    <property type="entry name" value="Flavodoxin_2"/>
    <property type="match status" value="1"/>
</dbReference>
<protein>
    <recommendedName>
        <fullName evidence="6">FMN dependent NADH:quinone oxidoreductase</fullName>
        <ecNumber evidence="6">1.6.5.-</ecNumber>
    </recommendedName>
    <alternativeName>
        <fullName evidence="6">Azo-dye reductase</fullName>
    </alternativeName>
    <alternativeName>
        <fullName evidence="6">FMN-dependent NADH-azo compound oxidoreductase</fullName>
    </alternativeName>
    <alternativeName>
        <fullName evidence="6">FMN-dependent NADH-azoreductase</fullName>
        <ecNumber evidence="6">1.7.1.17</ecNumber>
    </alternativeName>
</protein>
<keyword evidence="3 6" id="KW-0560">Oxidoreductase</keyword>
<feature type="domain" description="Flavodoxin-like fold" evidence="7">
    <location>
        <begin position="3"/>
        <end position="205"/>
    </location>
</feature>
<dbReference type="GO" id="GO:0010181">
    <property type="term" value="F:FMN binding"/>
    <property type="evidence" value="ECO:0007669"/>
    <property type="project" value="UniProtKB-UniRule"/>
</dbReference>
<dbReference type="InterPro" id="IPR050104">
    <property type="entry name" value="FMN-dep_NADH:Q_OxRdtase_AzoR1"/>
</dbReference>
<feature type="binding site" evidence="6">
    <location>
        <begin position="16"/>
        <end position="18"/>
    </location>
    <ligand>
        <name>FMN</name>
        <dbReference type="ChEBI" id="CHEBI:58210"/>
    </ligand>
</feature>
<dbReference type="Gene3D" id="3.40.50.360">
    <property type="match status" value="1"/>
</dbReference>
<dbReference type="EC" id="1.6.5.-" evidence="6"/>
<comment type="catalytic activity">
    <reaction evidence="5">
        <text>N,N-dimethyl-1,4-phenylenediamine + anthranilate + 2 NAD(+) = 2-(4-dimethylaminophenyl)diazenylbenzoate + 2 NADH + 2 H(+)</text>
        <dbReference type="Rhea" id="RHEA:55872"/>
        <dbReference type="ChEBI" id="CHEBI:15378"/>
        <dbReference type="ChEBI" id="CHEBI:15783"/>
        <dbReference type="ChEBI" id="CHEBI:16567"/>
        <dbReference type="ChEBI" id="CHEBI:57540"/>
        <dbReference type="ChEBI" id="CHEBI:57945"/>
        <dbReference type="ChEBI" id="CHEBI:71579"/>
        <dbReference type="EC" id="1.7.1.17"/>
    </reaction>
    <physiologicalReaction direction="right-to-left" evidence="5">
        <dbReference type="Rhea" id="RHEA:55874"/>
    </physiologicalReaction>
</comment>
<keyword evidence="9" id="KW-1185">Reference proteome</keyword>
<evidence type="ECO:0000256" key="6">
    <source>
        <dbReference type="HAMAP-Rule" id="MF_01216"/>
    </source>
</evidence>
<dbReference type="InterPro" id="IPR023048">
    <property type="entry name" value="NADH:quinone_OxRdtase_FMN_depd"/>
</dbReference>
<dbReference type="Proteomes" id="UP000188388">
    <property type="component" value="Unassembled WGS sequence"/>
</dbReference>
<reference evidence="9" key="1">
    <citation type="submission" date="2017-01" db="EMBL/GenBank/DDBJ databases">
        <authorList>
            <person name="Brunel B."/>
        </authorList>
    </citation>
    <scope>NUCLEOTIDE SEQUENCE [LARGE SCALE GENOMIC DNA]</scope>
</reference>
<dbReference type="RefSeq" id="WP_077381348.1">
    <property type="nucleotide sequence ID" value="NZ_FTPD01000045.1"/>
</dbReference>
<comment type="caution">
    <text evidence="6">Lacks conserved residue(s) required for the propagation of feature annotation.</text>
</comment>
<comment type="catalytic activity">
    <reaction evidence="6">
        <text>2 a quinone + NADH + H(+) = 2 a 1,4-benzosemiquinone + NAD(+)</text>
        <dbReference type="Rhea" id="RHEA:65952"/>
        <dbReference type="ChEBI" id="CHEBI:15378"/>
        <dbReference type="ChEBI" id="CHEBI:57540"/>
        <dbReference type="ChEBI" id="CHEBI:57945"/>
        <dbReference type="ChEBI" id="CHEBI:132124"/>
        <dbReference type="ChEBI" id="CHEBI:134225"/>
    </reaction>
</comment>
<evidence type="ECO:0000313" key="9">
    <source>
        <dbReference type="Proteomes" id="UP000188388"/>
    </source>
</evidence>
<comment type="cofactor">
    <cofactor evidence="6">
        <name>FMN</name>
        <dbReference type="ChEBI" id="CHEBI:58210"/>
    </cofactor>
    <text evidence="6">Binds 1 FMN per subunit.</text>
</comment>
<evidence type="ECO:0000313" key="8">
    <source>
        <dbReference type="EMBL" id="SIT58264.1"/>
    </source>
</evidence>
<dbReference type="AlphaFoldDB" id="A0A1R3VEL7"/>
<evidence type="ECO:0000256" key="4">
    <source>
        <dbReference type="ARBA" id="ARBA00023027"/>
    </source>
</evidence>
<dbReference type="PANTHER" id="PTHR43741:SF4">
    <property type="entry name" value="FMN-DEPENDENT NADH:QUINONE OXIDOREDUCTASE"/>
    <property type="match status" value="1"/>
</dbReference>
<evidence type="ECO:0000256" key="5">
    <source>
        <dbReference type="ARBA" id="ARBA00048542"/>
    </source>
</evidence>
<evidence type="ECO:0000259" key="7">
    <source>
        <dbReference type="Pfam" id="PF02525"/>
    </source>
</evidence>
<dbReference type="InterPro" id="IPR003680">
    <property type="entry name" value="Flavodoxin_fold"/>
</dbReference>
<keyword evidence="4 6" id="KW-0520">NAD</keyword>
<evidence type="ECO:0000256" key="2">
    <source>
        <dbReference type="ARBA" id="ARBA00022643"/>
    </source>
</evidence>
<comment type="function">
    <text evidence="6">Quinone reductase that provides resistance to thiol-specific stress caused by electrophilic quinones.</text>
</comment>
<evidence type="ECO:0000256" key="3">
    <source>
        <dbReference type="ARBA" id="ARBA00023002"/>
    </source>
</evidence>
<dbReference type="PANTHER" id="PTHR43741">
    <property type="entry name" value="FMN-DEPENDENT NADH-AZOREDUCTASE 1"/>
    <property type="match status" value="1"/>
</dbReference>
<comment type="subunit">
    <text evidence="6">Homodimer.</text>
</comment>
<dbReference type="EC" id="1.7.1.17" evidence="6"/>
<organism evidence="8 9">
    <name type="scientific">Mesorhizobium prunaredense</name>
    <dbReference type="NCBI Taxonomy" id="1631249"/>
    <lineage>
        <taxon>Bacteria</taxon>
        <taxon>Pseudomonadati</taxon>
        <taxon>Pseudomonadota</taxon>
        <taxon>Alphaproteobacteria</taxon>
        <taxon>Hyphomicrobiales</taxon>
        <taxon>Phyllobacteriaceae</taxon>
        <taxon>Mesorhizobium</taxon>
    </lineage>
</organism>
<evidence type="ECO:0000256" key="1">
    <source>
        <dbReference type="ARBA" id="ARBA00022630"/>
    </source>
</evidence>
<sequence>MTKLLHIVSSPRKERSASREVAEAFVQSYRARRPNLEISTLDLWDVDLPEFGEDAMLAKYAGLSGTPLAPSQQQAWATLQELAQQLHWADIVLLSTPLWNFSIPYKLKHFIDLVSQKDILFSFAPEHGFAGLLRDKIAVVVHARGLDYAAQSITPAQRFDFQKPYVEAWLRFIGIEDVRSLIIQKTLFGPDIDHAARQDAREAALRLAEDMLSRTTEAIA</sequence>
<accession>A0A1R3VEL7</accession>
<name>A0A1R3VEL7_9HYPH</name>
<dbReference type="GO" id="GO:0009055">
    <property type="term" value="F:electron transfer activity"/>
    <property type="evidence" value="ECO:0007669"/>
    <property type="project" value="UniProtKB-UniRule"/>
</dbReference>
<dbReference type="InterPro" id="IPR029039">
    <property type="entry name" value="Flavoprotein-like_sf"/>
</dbReference>
<feature type="binding site" evidence="6">
    <location>
        <position position="10"/>
    </location>
    <ligand>
        <name>FMN</name>
        <dbReference type="ChEBI" id="CHEBI:58210"/>
    </ligand>
</feature>
<comment type="similarity">
    <text evidence="6">Belongs to the azoreductase type 1 family.</text>
</comment>
<proteinExistence type="inferred from homology"/>
<dbReference type="SUPFAM" id="SSF52218">
    <property type="entry name" value="Flavoproteins"/>
    <property type="match status" value="1"/>
</dbReference>
<dbReference type="EMBL" id="FTPD01000045">
    <property type="protein sequence ID" value="SIT58264.1"/>
    <property type="molecule type" value="Genomic_DNA"/>
</dbReference>
<gene>
    <name evidence="6 8" type="primary">azoR</name>
    <name evidence="8" type="ORF">BQ8794_50366</name>
</gene>
<dbReference type="GO" id="GO:0016655">
    <property type="term" value="F:oxidoreductase activity, acting on NAD(P)H, quinone or similar compound as acceptor"/>
    <property type="evidence" value="ECO:0007669"/>
    <property type="project" value="InterPro"/>
</dbReference>
<dbReference type="STRING" id="1631249.BQ8794_50366"/>
<dbReference type="HAMAP" id="MF_01216">
    <property type="entry name" value="Azoreductase_type1"/>
    <property type="match status" value="1"/>
</dbReference>